<dbReference type="InterPro" id="IPR029016">
    <property type="entry name" value="GAF-like_dom_sf"/>
</dbReference>
<dbReference type="Proteomes" id="UP000825078">
    <property type="component" value="Chromosome"/>
</dbReference>
<sequence>MKGSTIADTAKALSSECGMSVSTISPLLLTEVFDNVEESVVVTDTARRIIYVNSATERLFGYKKSELYGKETKVFYAKEEDFSIQGKKRFNVASKAAAENYRVPYLRADGESFLGLTTGAVMRSKDGDVVGFIGIIRPARSADQSLDTLQKIHNITADVVLNQDQKIHELLKVGLEHFGLEIAIISHIIKKDYIVEYCVDLNEGLEESTVFNIDGTYCVHTLKENKTVGFHYVRESRIKHHPCYESFKLESYIGTPIYLDGGLYGTLNFSSVSPTDPFSKDDYILMESLADTIGYLLFKKKLEEELAALARTDELTGLPNRRATLERLSESIELSLRSGIGLCVLSIDLDHFKSINDTYGHAAGDAALVKFACVASGMGRKSDFCGRLGGEEFLFVLPGIELKSGLEFGNRLRERLKSEPLTLDTGEVITIKISAGLAKFETKESIDSFLARADEAMYAAKQGGRDRVCAHGPT</sequence>
<dbReference type="InterPro" id="IPR043128">
    <property type="entry name" value="Rev_trsase/Diguanyl_cyclase"/>
</dbReference>
<dbReference type="InterPro" id="IPR000014">
    <property type="entry name" value="PAS"/>
</dbReference>
<dbReference type="InterPro" id="IPR013767">
    <property type="entry name" value="PAS_fold"/>
</dbReference>
<dbReference type="InterPro" id="IPR029787">
    <property type="entry name" value="Nucleotide_cyclase"/>
</dbReference>
<organism evidence="4 5">
    <name type="scientific">Shewanella algae</name>
    <dbReference type="NCBI Taxonomy" id="38313"/>
    <lineage>
        <taxon>Bacteria</taxon>
        <taxon>Pseudomonadati</taxon>
        <taxon>Pseudomonadota</taxon>
        <taxon>Gammaproteobacteria</taxon>
        <taxon>Alteromonadales</taxon>
        <taxon>Shewanellaceae</taxon>
        <taxon>Shewanella</taxon>
    </lineage>
</organism>
<dbReference type="EMBL" id="AP024613">
    <property type="protein sequence ID" value="BCV45874.1"/>
    <property type="molecule type" value="Genomic_DNA"/>
</dbReference>
<dbReference type="PANTHER" id="PTHR45138:SF9">
    <property type="entry name" value="DIGUANYLATE CYCLASE DGCM-RELATED"/>
    <property type="match status" value="1"/>
</dbReference>
<dbReference type="Gene3D" id="3.30.450.20">
    <property type="entry name" value="PAS domain"/>
    <property type="match status" value="1"/>
</dbReference>
<dbReference type="InterPro" id="IPR050469">
    <property type="entry name" value="Diguanylate_Cyclase"/>
</dbReference>
<evidence type="ECO:0000256" key="2">
    <source>
        <dbReference type="ARBA" id="ARBA00012528"/>
    </source>
</evidence>
<evidence type="ECO:0000313" key="5">
    <source>
        <dbReference type="Proteomes" id="UP000825078"/>
    </source>
</evidence>
<dbReference type="InterPro" id="IPR000700">
    <property type="entry name" value="PAS-assoc_C"/>
</dbReference>
<dbReference type="Pfam" id="PF00990">
    <property type="entry name" value="GGDEF"/>
    <property type="match status" value="1"/>
</dbReference>
<name>A0A5N5U0S9_9GAMM</name>
<dbReference type="Gene3D" id="3.30.70.270">
    <property type="match status" value="1"/>
</dbReference>
<dbReference type="NCBIfam" id="TIGR00254">
    <property type="entry name" value="GGDEF"/>
    <property type="match status" value="1"/>
</dbReference>
<dbReference type="NCBIfam" id="TIGR00229">
    <property type="entry name" value="sensory_box"/>
    <property type="match status" value="1"/>
</dbReference>
<accession>A0A5N5U0S9</accession>
<protein>
    <recommendedName>
        <fullName evidence="2">diguanylate cyclase</fullName>
        <ecNumber evidence="2">2.7.7.65</ecNumber>
    </recommendedName>
</protein>
<dbReference type="GO" id="GO:0052621">
    <property type="term" value="F:diguanylate cyclase activity"/>
    <property type="evidence" value="ECO:0007669"/>
    <property type="project" value="UniProtKB-EC"/>
</dbReference>
<dbReference type="Pfam" id="PF01590">
    <property type="entry name" value="GAF"/>
    <property type="match status" value="1"/>
</dbReference>
<dbReference type="RefSeq" id="WP_025011647.1">
    <property type="nucleotide sequence ID" value="NZ_AP024613.1"/>
</dbReference>
<dbReference type="InterPro" id="IPR003018">
    <property type="entry name" value="GAF"/>
</dbReference>
<dbReference type="GeneID" id="93810020"/>
<evidence type="ECO:0000313" key="4">
    <source>
        <dbReference type="EMBL" id="BCV45874.1"/>
    </source>
</evidence>
<dbReference type="InterPro" id="IPR000160">
    <property type="entry name" value="GGDEF_dom"/>
</dbReference>
<reference evidence="4" key="1">
    <citation type="submission" date="2021-05" db="EMBL/GenBank/DDBJ databases">
        <title>Molecular characterization for Shewanella algae harboring chromosomal blaOXA-55-like strains isolated from clinical and environment sample.</title>
        <authorList>
            <person name="Ohama Y."/>
            <person name="Aoki K."/>
            <person name="Harada S."/>
            <person name="Moriya K."/>
            <person name="Ishii Y."/>
            <person name="Tateda K."/>
        </authorList>
    </citation>
    <scope>NUCLEOTIDE SEQUENCE</scope>
    <source>
        <strain evidence="4">TUM17379</strain>
    </source>
</reference>
<comment type="catalytic activity">
    <reaction evidence="3">
        <text>2 GTP = 3',3'-c-di-GMP + 2 diphosphate</text>
        <dbReference type="Rhea" id="RHEA:24898"/>
        <dbReference type="ChEBI" id="CHEBI:33019"/>
        <dbReference type="ChEBI" id="CHEBI:37565"/>
        <dbReference type="ChEBI" id="CHEBI:58805"/>
        <dbReference type="EC" id="2.7.7.65"/>
    </reaction>
</comment>
<dbReference type="Pfam" id="PF00989">
    <property type="entry name" value="PAS"/>
    <property type="match status" value="1"/>
</dbReference>
<dbReference type="CDD" id="cd01949">
    <property type="entry name" value="GGDEF"/>
    <property type="match status" value="1"/>
</dbReference>
<evidence type="ECO:0000256" key="1">
    <source>
        <dbReference type="ARBA" id="ARBA00001946"/>
    </source>
</evidence>
<comment type="cofactor">
    <cofactor evidence="1">
        <name>Mg(2+)</name>
        <dbReference type="ChEBI" id="CHEBI:18420"/>
    </cofactor>
</comment>
<dbReference type="SUPFAM" id="SSF55073">
    <property type="entry name" value="Nucleotide cyclase"/>
    <property type="match status" value="1"/>
</dbReference>
<dbReference type="SMART" id="SM00091">
    <property type="entry name" value="PAS"/>
    <property type="match status" value="1"/>
</dbReference>
<dbReference type="SUPFAM" id="SSF55785">
    <property type="entry name" value="PYP-like sensor domain (PAS domain)"/>
    <property type="match status" value="1"/>
</dbReference>
<dbReference type="PROSITE" id="PS50887">
    <property type="entry name" value="GGDEF"/>
    <property type="match status" value="1"/>
</dbReference>
<evidence type="ECO:0000256" key="3">
    <source>
        <dbReference type="ARBA" id="ARBA00034247"/>
    </source>
</evidence>
<dbReference type="GO" id="GO:0006355">
    <property type="term" value="P:regulation of DNA-templated transcription"/>
    <property type="evidence" value="ECO:0007669"/>
    <property type="project" value="InterPro"/>
</dbReference>
<dbReference type="PANTHER" id="PTHR45138">
    <property type="entry name" value="REGULATORY COMPONENTS OF SENSORY TRANSDUCTION SYSTEM"/>
    <property type="match status" value="1"/>
</dbReference>
<dbReference type="CDD" id="cd00130">
    <property type="entry name" value="PAS"/>
    <property type="match status" value="1"/>
</dbReference>
<dbReference type="InterPro" id="IPR035965">
    <property type="entry name" value="PAS-like_dom_sf"/>
</dbReference>
<dbReference type="PROSITE" id="PS50113">
    <property type="entry name" value="PAC"/>
    <property type="match status" value="1"/>
</dbReference>
<dbReference type="Gene3D" id="3.30.450.40">
    <property type="match status" value="1"/>
</dbReference>
<dbReference type="AlphaFoldDB" id="A0A5N5U0S9"/>
<dbReference type="SUPFAM" id="SSF55781">
    <property type="entry name" value="GAF domain-like"/>
    <property type="match status" value="1"/>
</dbReference>
<dbReference type="EC" id="2.7.7.65" evidence="2"/>
<proteinExistence type="predicted"/>
<gene>
    <name evidence="4" type="ORF">TUM17379_28920</name>
</gene>
<dbReference type="PROSITE" id="PS50112">
    <property type="entry name" value="PAS"/>
    <property type="match status" value="1"/>
</dbReference>
<dbReference type="SMART" id="SM00267">
    <property type="entry name" value="GGDEF"/>
    <property type="match status" value="1"/>
</dbReference>
<dbReference type="FunFam" id="3.30.70.270:FF:000001">
    <property type="entry name" value="Diguanylate cyclase domain protein"/>
    <property type="match status" value="1"/>
</dbReference>